<sequence length="325" mass="36726">MSTTNTAPQDYDDSYNAHPQRLLKLMDKTDESRKLVQKARAMCSHGEIAFLDRQMAMFSSSPQKKPSLKVKRSSRRTKSDLDISERSRTKSISFDVSVSSPKTMNDLHLVHADNNDSRLSLGSRRASPMQPSTKTYAKELNFYCEEDCMSTSVTSKRSRSQTFDASSSSRRGSSRSLHDNHDCYPFEQTREFCHYANEEFIRSSPSKRYRSHTFDVSNSSRERSAGYDFHDCSSCNSFNCGKRCVSMDHLNSSKEASSRSYSSNLPTRPMNNFCAEERSIAAVSNTGSYNNLPSSTYEESYEPHFGQDALPDDDELSLLSFASAL</sequence>
<evidence type="ECO:0000256" key="1">
    <source>
        <dbReference type="SAM" id="MobiDB-lite"/>
    </source>
</evidence>
<gene>
    <name evidence="2" type="ORF">CTEN210_02035</name>
</gene>
<keyword evidence="3" id="KW-1185">Reference proteome</keyword>
<organism evidence="2 3">
    <name type="scientific">Chaetoceros tenuissimus</name>
    <dbReference type="NCBI Taxonomy" id="426638"/>
    <lineage>
        <taxon>Eukaryota</taxon>
        <taxon>Sar</taxon>
        <taxon>Stramenopiles</taxon>
        <taxon>Ochrophyta</taxon>
        <taxon>Bacillariophyta</taxon>
        <taxon>Coscinodiscophyceae</taxon>
        <taxon>Chaetocerotophycidae</taxon>
        <taxon>Chaetocerotales</taxon>
        <taxon>Chaetocerotaceae</taxon>
        <taxon>Chaetoceros</taxon>
    </lineage>
</organism>
<feature type="region of interest" description="Disordered" evidence="1">
    <location>
        <begin position="59"/>
        <end position="86"/>
    </location>
</feature>
<evidence type="ECO:0000313" key="3">
    <source>
        <dbReference type="Proteomes" id="UP001054902"/>
    </source>
</evidence>
<feature type="region of interest" description="Disordered" evidence="1">
    <location>
        <begin position="159"/>
        <end position="180"/>
    </location>
</feature>
<comment type="caution">
    <text evidence="2">The sequence shown here is derived from an EMBL/GenBank/DDBJ whole genome shotgun (WGS) entry which is preliminary data.</text>
</comment>
<protein>
    <submittedName>
        <fullName evidence="2">Uncharacterized protein</fullName>
    </submittedName>
</protein>
<dbReference type="AlphaFoldDB" id="A0AAD3CIN8"/>
<feature type="compositionally biased region" description="Low complexity" evidence="1">
    <location>
        <begin position="166"/>
        <end position="175"/>
    </location>
</feature>
<feature type="compositionally biased region" description="Basic and acidic residues" evidence="1">
    <location>
        <begin position="77"/>
        <end position="86"/>
    </location>
</feature>
<evidence type="ECO:0000313" key="2">
    <source>
        <dbReference type="EMBL" id="GFH45561.1"/>
    </source>
</evidence>
<feature type="compositionally biased region" description="Basic residues" evidence="1">
    <location>
        <begin position="66"/>
        <end position="76"/>
    </location>
</feature>
<name>A0AAD3CIN8_9STRA</name>
<dbReference type="Proteomes" id="UP001054902">
    <property type="component" value="Unassembled WGS sequence"/>
</dbReference>
<accession>A0AAD3CIN8</accession>
<proteinExistence type="predicted"/>
<reference evidence="2 3" key="1">
    <citation type="journal article" date="2021" name="Sci. Rep.">
        <title>The genome of the diatom Chaetoceros tenuissimus carries an ancient integrated fragment of an extant virus.</title>
        <authorList>
            <person name="Hongo Y."/>
            <person name="Kimura K."/>
            <person name="Takaki Y."/>
            <person name="Yoshida Y."/>
            <person name="Baba S."/>
            <person name="Kobayashi G."/>
            <person name="Nagasaki K."/>
            <person name="Hano T."/>
            <person name="Tomaru Y."/>
        </authorList>
    </citation>
    <scope>NUCLEOTIDE SEQUENCE [LARGE SCALE GENOMIC DNA]</scope>
    <source>
        <strain evidence="2 3">NIES-3715</strain>
    </source>
</reference>
<dbReference type="EMBL" id="BLLK01000020">
    <property type="protein sequence ID" value="GFH45561.1"/>
    <property type="molecule type" value="Genomic_DNA"/>
</dbReference>